<dbReference type="Proteomes" id="UP001230207">
    <property type="component" value="Unassembled WGS sequence"/>
</dbReference>
<protein>
    <recommendedName>
        <fullName evidence="4">DUF2721 domain-containing protein</fullName>
    </recommendedName>
</protein>
<proteinExistence type="predicted"/>
<comment type="caution">
    <text evidence="2">The sequence shown here is derived from an EMBL/GenBank/DDBJ whole genome shotgun (WGS) entry which is preliminary data.</text>
</comment>
<evidence type="ECO:0000256" key="1">
    <source>
        <dbReference type="SAM" id="Phobius"/>
    </source>
</evidence>
<feature type="transmembrane region" description="Helical" evidence="1">
    <location>
        <begin position="88"/>
        <end position="114"/>
    </location>
</feature>
<accession>A0ABU0C004</accession>
<reference evidence="2 3" key="1">
    <citation type="submission" date="2023-07" db="EMBL/GenBank/DDBJ databases">
        <title>Genomic Encyclopedia of Type Strains, Phase IV (KMG-IV): sequencing the most valuable type-strain genomes for metagenomic binning, comparative biology and taxonomic classification.</title>
        <authorList>
            <person name="Goeker M."/>
        </authorList>
    </citation>
    <scope>NUCLEOTIDE SEQUENCE [LARGE SCALE GENOMIC DNA]</scope>
    <source>
        <strain evidence="2 3">DSM 1112</strain>
    </source>
</reference>
<feature type="transmembrane region" description="Helical" evidence="1">
    <location>
        <begin position="120"/>
        <end position="139"/>
    </location>
</feature>
<keyword evidence="1" id="KW-0812">Transmembrane</keyword>
<evidence type="ECO:0008006" key="4">
    <source>
        <dbReference type="Google" id="ProtNLM"/>
    </source>
</evidence>
<dbReference type="RefSeq" id="WP_307236755.1">
    <property type="nucleotide sequence ID" value="NZ_JAUSVF010000005.1"/>
</dbReference>
<dbReference type="Pfam" id="PF11026">
    <property type="entry name" value="DUF2721"/>
    <property type="match status" value="1"/>
</dbReference>
<sequence length="155" mass="16965">MVAARIPVVGFGMSVDADQLSTMINHAVAPAFMLNAVAALVAVLVNRISGVTQRIRSLREIDENDVARAWLKPEIGELRQREILLNGALLLAVLAGIGVTFLLLFGFVVAFLGYRHEPGAAVLFVAALCFLAASLFRFLQDIRLSKSEHDDHRKR</sequence>
<gene>
    <name evidence="2" type="ORF">QO002_006031</name>
</gene>
<keyword evidence="1" id="KW-0472">Membrane</keyword>
<keyword evidence="1" id="KW-1133">Transmembrane helix</keyword>
<feature type="transmembrane region" description="Helical" evidence="1">
    <location>
        <begin position="23"/>
        <end position="45"/>
    </location>
</feature>
<evidence type="ECO:0000313" key="2">
    <source>
        <dbReference type="EMBL" id="MDQ0323824.1"/>
    </source>
</evidence>
<organism evidence="2 3">
    <name type="scientific">Pararhizobium capsulatum DSM 1112</name>
    <dbReference type="NCBI Taxonomy" id="1121113"/>
    <lineage>
        <taxon>Bacteria</taxon>
        <taxon>Pseudomonadati</taxon>
        <taxon>Pseudomonadota</taxon>
        <taxon>Alphaproteobacteria</taxon>
        <taxon>Hyphomicrobiales</taxon>
        <taxon>Rhizobiaceae</taxon>
        <taxon>Rhizobium/Agrobacterium group</taxon>
        <taxon>Pararhizobium</taxon>
    </lineage>
</organism>
<dbReference type="InterPro" id="IPR021279">
    <property type="entry name" value="DUF2721"/>
</dbReference>
<evidence type="ECO:0000313" key="3">
    <source>
        <dbReference type="Proteomes" id="UP001230207"/>
    </source>
</evidence>
<dbReference type="EMBL" id="JAUSVF010000005">
    <property type="protein sequence ID" value="MDQ0323824.1"/>
    <property type="molecule type" value="Genomic_DNA"/>
</dbReference>
<keyword evidence="3" id="KW-1185">Reference proteome</keyword>
<name>A0ABU0C004_9HYPH</name>